<protein>
    <submittedName>
        <fullName evidence="2">Universal stress protein</fullName>
    </submittedName>
</protein>
<gene>
    <name evidence="2" type="ORF">K8352_16350</name>
</gene>
<dbReference type="InterPro" id="IPR006016">
    <property type="entry name" value="UspA"/>
</dbReference>
<dbReference type="Proteomes" id="UP001200642">
    <property type="component" value="Unassembled WGS sequence"/>
</dbReference>
<organism evidence="2 3">
    <name type="scientific">Cerina litoralis</name>
    <dbReference type="NCBI Taxonomy" id="2874477"/>
    <lineage>
        <taxon>Bacteria</taxon>
        <taxon>Pseudomonadati</taxon>
        <taxon>Bacteroidota</taxon>
        <taxon>Flavobacteriia</taxon>
        <taxon>Flavobacteriales</taxon>
        <taxon>Flavobacteriaceae</taxon>
        <taxon>Cerina</taxon>
    </lineage>
</organism>
<dbReference type="SUPFAM" id="SSF52402">
    <property type="entry name" value="Adenine nucleotide alpha hydrolases-like"/>
    <property type="match status" value="1"/>
</dbReference>
<dbReference type="Gene3D" id="3.40.50.12370">
    <property type="match status" value="1"/>
</dbReference>
<accession>A0AAE3EXT6</accession>
<sequence length="281" mass="32092">MGKQILLPTDFSENSWYAIRYAIKLYENQDCDFFILNTFVKDTYGHSRYTLLDPEETFNRLYEKQSKQGLGNILSQLSELDTDLKHRFHIISRPSYFLEAVKDIVENEQIDMIVMGAKGITGREKGTYGKNSMAVIRSVKKCPVLVVPKNAALNLPEEIVLATNFDIEYSFSEIKYLAEIARISKAKIQVLSMVAHDSLNPIQKSNKVLLQKYFRDINHSFNLLPDQKKKTAVNELIKNSAGNIISYVYRSPSFWERMGLGTPTMGKLGYFKDIPILALNG</sequence>
<reference evidence="2" key="1">
    <citation type="submission" date="2023-02" db="EMBL/GenBank/DDBJ databases">
        <title>Genome of Flavobacteriaceae gen. nov. sp. strain F89.</title>
        <authorList>
            <person name="Wang Y."/>
        </authorList>
    </citation>
    <scope>NUCLEOTIDE SEQUENCE</scope>
    <source>
        <strain evidence="2">F89</strain>
    </source>
</reference>
<dbReference type="CDD" id="cd00293">
    <property type="entry name" value="USP-like"/>
    <property type="match status" value="1"/>
</dbReference>
<name>A0AAE3EXT6_9FLAO</name>
<dbReference type="RefSeq" id="WP_317903474.1">
    <property type="nucleotide sequence ID" value="NZ_JAIRBC010000029.1"/>
</dbReference>
<evidence type="ECO:0000313" key="3">
    <source>
        <dbReference type="Proteomes" id="UP001200642"/>
    </source>
</evidence>
<keyword evidence="3" id="KW-1185">Reference proteome</keyword>
<dbReference type="Pfam" id="PF00582">
    <property type="entry name" value="Usp"/>
    <property type="match status" value="1"/>
</dbReference>
<proteinExistence type="predicted"/>
<feature type="domain" description="UspA" evidence="1">
    <location>
        <begin position="3"/>
        <end position="148"/>
    </location>
</feature>
<comment type="caution">
    <text evidence="2">The sequence shown here is derived from an EMBL/GenBank/DDBJ whole genome shotgun (WGS) entry which is preliminary data.</text>
</comment>
<evidence type="ECO:0000313" key="2">
    <source>
        <dbReference type="EMBL" id="MCG2462334.1"/>
    </source>
</evidence>
<dbReference type="AlphaFoldDB" id="A0AAE3EXT6"/>
<evidence type="ECO:0000259" key="1">
    <source>
        <dbReference type="Pfam" id="PF00582"/>
    </source>
</evidence>
<dbReference type="EMBL" id="JAIRBC010000029">
    <property type="protein sequence ID" value="MCG2462334.1"/>
    <property type="molecule type" value="Genomic_DNA"/>
</dbReference>